<evidence type="ECO:0000313" key="3">
    <source>
        <dbReference type="Proteomes" id="UP001523566"/>
    </source>
</evidence>
<dbReference type="Pfam" id="PF04854">
    <property type="entry name" value="DUF624"/>
    <property type="match status" value="1"/>
</dbReference>
<dbReference type="InterPro" id="IPR006938">
    <property type="entry name" value="DUF624"/>
</dbReference>
<evidence type="ECO:0000256" key="1">
    <source>
        <dbReference type="SAM" id="Phobius"/>
    </source>
</evidence>
<keyword evidence="1" id="KW-0472">Membrane</keyword>
<feature type="transmembrane region" description="Helical" evidence="1">
    <location>
        <begin position="167"/>
        <end position="190"/>
    </location>
</feature>
<dbReference type="Proteomes" id="UP001523566">
    <property type="component" value="Unassembled WGS sequence"/>
</dbReference>
<sequence>MNFFTRISGKILDLIKLNLLFIVSCIPIITIGASTTALYYNLLKMVRDEESYLFRDYKKSFKENFLQATTVWMVLLLALIIIYNNLGFVGKITGYGSIIGYMLLALLAGVAVVILYVFPLIARYQNTSRQMIRNAFVLAFTNLKTTVLIVLSCVMAPLLVIADYKLFPYYILYMILIGVSGPAYLSSILFRKMFDRLEGEDGIPHERKSKEPV</sequence>
<keyword evidence="1" id="KW-0812">Transmembrane</keyword>
<dbReference type="RefSeq" id="WP_262066121.1">
    <property type="nucleotide sequence ID" value="NZ_JAMXOD010000009.1"/>
</dbReference>
<evidence type="ECO:0000313" key="2">
    <source>
        <dbReference type="EMBL" id="MCP1102339.1"/>
    </source>
</evidence>
<keyword evidence="1" id="KW-1133">Transmembrane helix</keyword>
<feature type="transmembrane region" description="Helical" evidence="1">
    <location>
        <begin position="134"/>
        <end position="161"/>
    </location>
</feature>
<organism evidence="2 3">
    <name type="scientific">Aequitasia blattaphilus</name>
    <dbReference type="NCBI Taxonomy" id="2949332"/>
    <lineage>
        <taxon>Bacteria</taxon>
        <taxon>Bacillati</taxon>
        <taxon>Bacillota</taxon>
        <taxon>Clostridia</taxon>
        <taxon>Lachnospirales</taxon>
        <taxon>Lachnospiraceae</taxon>
        <taxon>Aequitasia</taxon>
    </lineage>
</organism>
<keyword evidence="3" id="KW-1185">Reference proteome</keyword>
<feature type="transmembrane region" description="Helical" evidence="1">
    <location>
        <begin position="98"/>
        <end position="122"/>
    </location>
</feature>
<dbReference type="EMBL" id="JAMZFW010000009">
    <property type="protein sequence ID" value="MCP1102339.1"/>
    <property type="molecule type" value="Genomic_DNA"/>
</dbReference>
<protein>
    <submittedName>
        <fullName evidence="2">DUF624 domain-containing protein</fullName>
    </submittedName>
</protein>
<comment type="caution">
    <text evidence="2">The sequence shown here is derived from an EMBL/GenBank/DDBJ whole genome shotgun (WGS) entry which is preliminary data.</text>
</comment>
<name>A0ABT1E9Q4_9FIRM</name>
<feature type="transmembrane region" description="Helical" evidence="1">
    <location>
        <begin position="64"/>
        <end position="86"/>
    </location>
</feature>
<reference evidence="2 3" key="1">
    <citation type="journal article" date="2022" name="Genome Biol. Evol.">
        <title>Host diet, physiology and behaviors set the stage for Lachnospiraceae cladogenesis.</title>
        <authorList>
            <person name="Vera-Ponce De Leon A."/>
            <person name="Schneider M."/>
            <person name="Jahnes B.C."/>
            <person name="Sadowski V."/>
            <person name="Camuy-Velez L.A."/>
            <person name="Duan J."/>
            <person name="Sabree Z.L."/>
        </authorList>
    </citation>
    <scope>NUCLEOTIDE SEQUENCE [LARGE SCALE GENOMIC DNA]</scope>
    <source>
        <strain evidence="2 3">PAL113</strain>
    </source>
</reference>
<proteinExistence type="predicted"/>
<accession>A0ABT1E9Q4</accession>
<gene>
    <name evidence="2" type="ORF">NK125_07945</name>
</gene>
<feature type="transmembrane region" description="Helical" evidence="1">
    <location>
        <begin position="20"/>
        <end position="43"/>
    </location>
</feature>